<evidence type="ECO:0000313" key="1">
    <source>
        <dbReference type="EMBL" id="GFU40646.1"/>
    </source>
</evidence>
<sequence>MTHHAKKKKLKMTVYQRSLVLINKSIINFTRRIRRRFMLDPDKDDESKFLKKKLLLMQLYCHKYKLALPKITTSNICKNARGPMGNSKRNITVDIL</sequence>
<name>A0A8X6QSK0_NEPPI</name>
<dbReference type="AlphaFoldDB" id="A0A8X6QSK0"/>
<accession>A0A8X6QSK0</accession>
<protein>
    <submittedName>
        <fullName evidence="1">Uncharacterized protein</fullName>
    </submittedName>
</protein>
<dbReference type="EMBL" id="BMAW01035700">
    <property type="protein sequence ID" value="GFU40646.1"/>
    <property type="molecule type" value="Genomic_DNA"/>
</dbReference>
<reference evidence="1" key="1">
    <citation type="submission" date="2020-08" db="EMBL/GenBank/DDBJ databases">
        <title>Multicomponent nature underlies the extraordinary mechanical properties of spider dragline silk.</title>
        <authorList>
            <person name="Kono N."/>
            <person name="Nakamura H."/>
            <person name="Mori M."/>
            <person name="Yoshida Y."/>
            <person name="Ohtoshi R."/>
            <person name="Malay A.D."/>
            <person name="Moran D.A.P."/>
            <person name="Tomita M."/>
            <person name="Numata K."/>
            <person name="Arakawa K."/>
        </authorList>
    </citation>
    <scope>NUCLEOTIDE SEQUENCE</scope>
</reference>
<comment type="caution">
    <text evidence="1">The sequence shown here is derived from an EMBL/GenBank/DDBJ whole genome shotgun (WGS) entry which is preliminary data.</text>
</comment>
<gene>
    <name evidence="1" type="ORF">NPIL_364631</name>
</gene>
<proteinExistence type="predicted"/>
<dbReference type="Proteomes" id="UP000887013">
    <property type="component" value="Unassembled WGS sequence"/>
</dbReference>
<evidence type="ECO:0000313" key="2">
    <source>
        <dbReference type="Proteomes" id="UP000887013"/>
    </source>
</evidence>
<keyword evidence="2" id="KW-1185">Reference proteome</keyword>
<organism evidence="1 2">
    <name type="scientific">Nephila pilipes</name>
    <name type="common">Giant wood spider</name>
    <name type="synonym">Nephila maculata</name>
    <dbReference type="NCBI Taxonomy" id="299642"/>
    <lineage>
        <taxon>Eukaryota</taxon>
        <taxon>Metazoa</taxon>
        <taxon>Ecdysozoa</taxon>
        <taxon>Arthropoda</taxon>
        <taxon>Chelicerata</taxon>
        <taxon>Arachnida</taxon>
        <taxon>Araneae</taxon>
        <taxon>Araneomorphae</taxon>
        <taxon>Entelegynae</taxon>
        <taxon>Araneoidea</taxon>
        <taxon>Nephilidae</taxon>
        <taxon>Nephila</taxon>
    </lineage>
</organism>